<evidence type="ECO:0000259" key="3">
    <source>
        <dbReference type="Pfam" id="PF00156"/>
    </source>
</evidence>
<evidence type="ECO:0000313" key="5">
    <source>
        <dbReference type="Proteomes" id="UP000648257"/>
    </source>
</evidence>
<keyword evidence="1 4" id="KW-0328">Glycosyltransferase</keyword>
<dbReference type="Gene3D" id="3.40.50.2020">
    <property type="match status" value="1"/>
</dbReference>
<comment type="caution">
    <text evidence="4">The sequence shown here is derived from an EMBL/GenBank/DDBJ whole genome shotgun (WGS) entry which is preliminary data.</text>
</comment>
<dbReference type="CDD" id="cd06223">
    <property type="entry name" value="PRTases_typeI"/>
    <property type="match status" value="1"/>
</dbReference>
<accession>A0ABR6X7B5</accession>
<dbReference type="InterPro" id="IPR000836">
    <property type="entry name" value="PRTase_dom"/>
</dbReference>
<evidence type="ECO:0000256" key="1">
    <source>
        <dbReference type="ARBA" id="ARBA00022676"/>
    </source>
</evidence>
<reference evidence="4 5" key="1">
    <citation type="submission" date="2020-08" db="EMBL/GenBank/DDBJ databases">
        <title>Novel species isolated from subtropical streams in China.</title>
        <authorList>
            <person name="Lu H."/>
        </authorList>
    </citation>
    <scope>NUCLEOTIDE SEQUENCE [LARGE SCALE GENOMIC DNA]</scope>
    <source>
        <strain evidence="4 5">KACC 16656</strain>
    </source>
</reference>
<name>A0ABR6X7B5_9BURK</name>
<proteinExistence type="predicted"/>
<gene>
    <name evidence="4" type="ORF">H8K52_15295</name>
</gene>
<dbReference type="PANTHER" id="PTHR43363">
    <property type="entry name" value="HYPOXANTHINE PHOSPHORIBOSYLTRANSFERASE"/>
    <property type="match status" value="1"/>
</dbReference>
<dbReference type="PANTHER" id="PTHR43363:SF1">
    <property type="entry name" value="HYPOXANTHINE-GUANINE PHOSPHORIBOSYLTRANSFERASE"/>
    <property type="match status" value="1"/>
</dbReference>
<dbReference type="SUPFAM" id="SSF53271">
    <property type="entry name" value="PRTase-like"/>
    <property type="match status" value="1"/>
</dbReference>
<dbReference type="InterPro" id="IPR029057">
    <property type="entry name" value="PRTase-like"/>
</dbReference>
<dbReference type="GO" id="GO:0016757">
    <property type="term" value="F:glycosyltransferase activity"/>
    <property type="evidence" value="ECO:0007669"/>
    <property type="project" value="UniProtKB-KW"/>
</dbReference>
<sequence>MATLNTKQKDLSVSWDEYHRSIERLALKVHESGLQFDHILCLARGGLRIGDVFSRLFKLPLSVLSVSSYRGSAGQEQGQIQIGGSVASVEKNLRGRVLLVDDLVDSGVTFKEVQPWLRLHYPEITEMKSAVIWVKSVSVVVPDFYLEYLEGAPWIHQPFEIYDTLSFDDIGVGSSDKH</sequence>
<evidence type="ECO:0000313" key="4">
    <source>
        <dbReference type="EMBL" id="MBC3808710.1"/>
    </source>
</evidence>
<dbReference type="Proteomes" id="UP000648257">
    <property type="component" value="Unassembled WGS sequence"/>
</dbReference>
<evidence type="ECO:0000256" key="2">
    <source>
        <dbReference type="ARBA" id="ARBA00022679"/>
    </source>
</evidence>
<keyword evidence="5" id="KW-1185">Reference proteome</keyword>
<protein>
    <submittedName>
        <fullName evidence="4">Phosphoribosyltransferase domain-containing protein</fullName>
    </submittedName>
</protein>
<dbReference type="Pfam" id="PF00156">
    <property type="entry name" value="Pribosyltran"/>
    <property type="match status" value="1"/>
</dbReference>
<keyword evidence="2" id="KW-0808">Transferase</keyword>
<feature type="domain" description="Phosphoribosyltransferase" evidence="3">
    <location>
        <begin position="14"/>
        <end position="162"/>
    </location>
</feature>
<dbReference type="RefSeq" id="WP_186923783.1">
    <property type="nucleotide sequence ID" value="NZ_JACOFW010000019.1"/>
</dbReference>
<organism evidence="4 5">
    <name type="scientific">Undibacterium seohonense</name>
    <dbReference type="NCBI Taxonomy" id="1344950"/>
    <lineage>
        <taxon>Bacteria</taxon>
        <taxon>Pseudomonadati</taxon>
        <taxon>Pseudomonadota</taxon>
        <taxon>Betaproteobacteria</taxon>
        <taxon>Burkholderiales</taxon>
        <taxon>Oxalobacteraceae</taxon>
        <taxon>Undibacterium</taxon>
    </lineage>
</organism>
<dbReference type="EMBL" id="JACOFW010000019">
    <property type="protein sequence ID" value="MBC3808710.1"/>
    <property type="molecule type" value="Genomic_DNA"/>
</dbReference>